<reference evidence="2 3" key="1">
    <citation type="submission" date="2018-02" db="EMBL/GenBank/DDBJ databases">
        <title>Draft genome of wild Prunus yedoensis var. nudiflora.</title>
        <authorList>
            <person name="Baek S."/>
            <person name="Kim J.-H."/>
            <person name="Choi K."/>
            <person name="Kim G.-B."/>
            <person name="Cho A."/>
            <person name="Jang H."/>
            <person name="Shin C.-H."/>
            <person name="Yu H.-J."/>
            <person name="Mun J.-H."/>
        </authorList>
    </citation>
    <scope>NUCLEOTIDE SEQUENCE [LARGE SCALE GENOMIC DNA]</scope>
    <source>
        <strain evidence="3">cv. Jeju island</strain>
        <tissue evidence="2">Leaf</tissue>
    </source>
</reference>
<organism evidence="2 3">
    <name type="scientific">Prunus yedoensis var. nudiflora</name>
    <dbReference type="NCBI Taxonomy" id="2094558"/>
    <lineage>
        <taxon>Eukaryota</taxon>
        <taxon>Viridiplantae</taxon>
        <taxon>Streptophyta</taxon>
        <taxon>Embryophyta</taxon>
        <taxon>Tracheophyta</taxon>
        <taxon>Spermatophyta</taxon>
        <taxon>Magnoliopsida</taxon>
        <taxon>eudicotyledons</taxon>
        <taxon>Gunneridae</taxon>
        <taxon>Pentapetalae</taxon>
        <taxon>rosids</taxon>
        <taxon>fabids</taxon>
        <taxon>Rosales</taxon>
        <taxon>Rosaceae</taxon>
        <taxon>Amygdaloideae</taxon>
        <taxon>Amygdaleae</taxon>
        <taxon>Prunus</taxon>
    </lineage>
</organism>
<feature type="compositionally biased region" description="Basic and acidic residues" evidence="1">
    <location>
        <begin position="80"/>
        <end position="93"/>
    </location>
</feature>
<accession>A0A314YZX6</accession>
<dbReference type="Proteomes" id="UP000250321">
    <property type="component" value="Unassembled WGS sequence"/>
</dbReference>
<feature type="region of interest" description="Disordered" evidence="1">
    <location>
        <begin position="37"/>
        <end position="104"/>
    </location>
</feature>
<gene>
    <name evidence="2" type="ORF">Pyn_04454</name>
</gene>
<evidence type="ECO:0000313" key="3">
    <source>
        <dbReference type="Proteomes" id="UP000250321"/>
    </source>
</evidence>
<name>A0A314YZX6_PRUYE</name>
<keyword evidence="3" id="KW-1185">Reference proteome</keyword>
<sequence length="104" mass="12362">MPNTSFRTLLIPAWCRVLVIPLSRRGGGYLHSIKMETPHQRLAPWEPKKEANPATPRRTKEEKKRLTQFTKKNPKRQSRRLRETAQRMSKENWRNPTSRLSSRE</sequence>
<protein>
    <submittedName>
        <fullName evidence="2">Uncharacterized protein</fullName>
    </submittedName>
</protein>
<evidence type="ECO:0000256" key="1">
    <source>
        <dbReference type="SAM" id="MobiDB-lite"/>
    </source>
</evidence>
<dbReference type="AlphaFoldDB" id="A0A314YZX6"/>
<dbReference type="EMBL" id="PJQY01002299">
    <property type="protein sequence ID" value="PQP94885.1"/>
    <property type="molecule type" value="Genomic_DNA"/>
</dbReference>
<feature type="compositionally biased region" description="Polar residues" evidence="1">
    <location>
        <begin position="94"/>
        <end position="104"/>
    </location>
</feature>
<proteinExistence type="predicted"/>
<comment type="caution">
    <text evidence="2">The sequence shown here is derived from an EMBL/GenBank/DDBJ whole genome shotgun (WGS) entry which is preliminary data.</text>
</comment>
<evidence type="ECO:0000313" key="2">
    <source>
        <dbReference type="EMBL" id="PQP94885.1"/>
    </source>
</evidence>